<protein>
    <submittedName>
        <fullName evidence="2">Uncharacterized protein</fullName>
    </submittedName>
</protein>
<reference evidence="3" key="1">
    <citation type="submission" date="2011-07" db="EMBL/GenBank/DDBJ databases">
        <authorList>
            <consortium name="Caenorhabditis brenneri Sequencing and Analysis Consortium"/>
            <person name="Wilson R.K."/>
        </authorList>
    </citation>
    <scope>NUCLEOTIDE SEQUENCE [LARGE SCALE GENOMIC DNA]</scope>
    <source>
        <strain evidence="3">PB2801</strain>
    </source>
</reference>
<dbReference type="AlphaFoldDB" id="G0NUT8"/>
<keyword evidence="3" id="KW-1185">Reference proteome</keyword>
<evidence type="ECO:0000256" key="1">
    <source>
        <dbReference type="SAM" id="MobiDB-lite"/>
    </source>
</evidence>
<feature type="region of interest" description="Disordered" evidence="1">
    <location>
        <begin position="103"/>
        <end position="126"/>
    </location>
</feature>
<dbReference type="STRING" id="135651.G0NUT8"/>
<sequence length="162" mass="18440">MLEKARAGLHRLSAEHFYPVDTSLEQQSEFNNEDREKIDESRRMNIGLADEVTNSTEYALFYARMRTILLEPMRLRIARETSTAETKRLALCLSEDRAHEEEQVAVNKRSKPKTAGGSISVTPKSISRDLNTVDQVAKRLTQRHPAAPSHISIDSEFDIDQN</sequence>
<proteinExistence type="predicted"/>
<dbReference type="eggNOG" id="KOG0049">
    <property type="taxonomic scope" value="Eukaryota"/>
</dbReference>
<dbReference type="InParanoid" id="G0NUT8"/>
<dbReference type="HOGENOM" id="CLU_1636898_0_0_1"/>
<organism evidence="3">
    <name type="scientific">Caenorhabditis brenneri</name>
    <name type="common">Nematode worm</name>
    <dbReference type="NCBI Taxonomy" id="135651"/>
    <lineage>
        <taxon>Eukaryota</taxon>
        <taxon>Metazoa</taxon>
        <taxon>Ecdysozoa</taxon>
        <taxon>Nematoda</taxon>
        <taxon>Chromadorea</taxon>
        <taxon>Rhabditida</taxon>
        <taxon>Rhabditina</taxon>
        <taxon>Rhabditomorpha</taxon>
        <taxon>Rhabditoidea</taxon>
        <taxon>Rhabditidae</taxon>
        <taxon>Peloderinae</taxon>
        <taxon>Caenorhabditis</taxon>
    </lineage>
</organism>
<feature type="region of interest" description="Disordered" evidence="1">
    <location>
        <begin position="141"/>
        <end position="162"/>
    </location>
</feature>
<dbReference type="Proteomes" id="UP000008068">
    <property type="component" value="Unassembled WGS sequence"/>
</dbReference>
<dbReference type="EMBL" id="GL379952">
    <property type="protein sequence ID" value="EGT37943.1"/>
    <property type="molecule type" value="Genomic_DNA"/>
</dbReference>
<evidence type="ECO:0000313" key="2">
    <source>
        <dbReference type="EMBL" id="EGT37943.1"/>
    </source>
</evidence>
<feature type="compositionally biased region" description="Polar residues" evidence="1">
    <location>
        <begin position="117"/>
        <end position="126"/>
    </location>
</feature>
<evidence type="ECO:0000313" key="3">
    <source>
        <dbReference type="Proteomes" id="UP000008068"/>
    </source>
</evidence>
<name>G0NUT8_CAEBE</name>
<gene>
    <name evidence="2" type="ORF">CAEBREN_07677</name>
</gene>
<accession>G0NUT8</accession>